<feature type="transmembrane region" description="Helical" evidence="1">
    <location>
        <begin position="272"/>
        <end position="294"/>
    </location>
</feature>
<gene>
    <name evidence="2" type="ORF">F4559_005372</name>
</gene>
<evidence type="ECO:0000313" key="3">
    <source>
        <dbReference type="Proteomes" id="UP000542674"/>
    </source>
</evidence>
<dbReference type="EMBL" id="JACHJS010000001">
    <property type="protein sequence ID" value="MBB4968013.1"/>
    <property type="molecule type" value="Genomic_DNA"/>
</dbReference>
<keyword evidence="3" id="KW-1185">Reference proteome</keyword>
<feature type="transmembrane region" description="Helical" evidence="1">
    <location>
        <begin position="127"/>
        <end position="150"/>
    </location>
</feature>
<dbReference type="Proteomes" id="UP000542674">
    <property type="component" value="Unassembled WGS sequence"/>
</dbReference>
<feature type="transmembrane region" description="Helical" evidence="1">
    <location>
        <begin position="306"/>
        <end position="325"/>
    </location>
</feature>
<reference evidence="2 3" key="1">
    <citation type="submission" date="2020-08" db="EMBL/GenBank/DDBJ databases">
        <title>Sequencing the genomes of 1000 actinobacteria strains.</title>
        <authorList>
            <person name="Klenk H.-P."/>
        </authorList>
    </citation>
    <scope>NUCLEOTIDE SEQUENCE [LARGE SCALE GENOMIC DNA]</scope>
    <source>
        <strain evidence="2 3">DSM 45084</strain>
    </source>
</reference>
<comment type="caution">
    <text evidence="2">The sequence shown here is derived from an EMBL/GenBank/DDBJ whole genome shotgun (WGS) entry which is preliminary data.</text>
</comment>
<feature type="transmembrane region" description="Helical" evidence="1">
    <location>
        <begin position="162"/>
        <end position="181"/>
    </location>
</feature>
<proteinExistence type="predicted"/>
<keyword evidence="1" id="KW-0812">Transmembrane</keyword>
<evidence type="ECO:0000256" key="1">
    <source>
        <dbReference type="SAM" id="Phobius"/>
    </source>
</evidence>
<keyword evidence="1" id="KW-1133">Transmembrane helix</keyword>
<keyword evidence="1" id="KW-0472">Membrane</keyword>
<feature type="transmembrane region" description="Helical" evidence="1">
    <location>
        <begin position="231"/>
        <end position="251"/>
    </location>
</feature>
<feature type="transmembrane region" description="Helical" evidence="1">
    <location>
        <begin position="25"/>
        <end position="45"/>
    </location>
</feature>
<dbReference type="AlphaFoldDB" id="A0A7W7WYS3"/>
<name>A0A7W7WYS3_9PSEU</name>
<organism evidence="2 3">
    <name type="scientific">Saccharothrix violaceirubra</name>
    <dbReference type="NCBI Taxonomy" id="413306"/>
    <lineage>
        <taxon>Bacteria</taxon>
        <taxon>Bacillati</taxon>
        <taxon>Actinomycetota</taxon>
        <taxon>Actinomycetes</taxon>
        <taxon>Pseudonocardiales</taxon>
        <taxon>Pseudonocardiaceae</taxon>
        <taxon>Saccharothrix</taxon>
    </lineage>
</organism>
<dbReference type="RefSeq" id="WP_221447383.1">
    <property type="nucleotide sequence ID" value="NZ_BAABAI010000041.1"/>
</dbReference>
<sequence length="331" mass="35045">MAVLDAPPAATTGVRAAVVRWHRPLIVYTASMVLVAVASAVGILVDDRQLLGESVWFKPFKFGVSLAVYGPTLAWLISLATRGGRVLWWMGTVTAAMGVGETVLLLVQVVRGVPSHFNAATPFDTAVFAVMGLMITVFWSANLVVAVVVLRQRFADRPVRWALRLGLLIALAGMAAAFFMTTPTPDQMEALRAGESVRMIGAHSVGTSDGSPGMPLTHWSTVGGDLRVPHFFGIHALQVVPAVALAPAWFARRTGRLATGRTSRLASETTRTRLTVVAALSYAGVFVLVLWQALRGQPLVHPDTTTLVAAGALAAVTGIGIGIALRTTAHD</sequence>
<protein>
    <submittedName>
        <fullName evidence="2">Uncharacterized membrane protein YhaH (DUF805 family)</fullName>
    </submittedName>
</protein>
<accession>A0A7W7WYS3</accession>
<feature type="transmembrane region" description="Helical" evidence="1">
    <location>
        <begin position="60"/>
        <end position="79"/>
    </location>
</feature>
<feature type="transmembrane region" description="Helical" evidence="1">
    <location>
        <begin position="86"/>
        <end position="107"/>
    </location>
</feature>
<evidence type="ECO:0000313" key="2">
    <source>
        <dbReference type="EMBL" id="MBB4968013.1"/>
    </source>
</evidence>